<feature type="region of interest" description="Disordered" evidence="1">
    <location>
        <begin position="618"/>
        <end position="646"/>
    </location>
</feature>
<keyword evidence="4" id="KW-1185">Reference proteome</keyword>
<evidence type="ECO:0000256" key="1">
    <source>
        <dbReference type="SAM" id="MobiDB-lite"/>
    </source>
</evidence>
<dbReference type="Gene3D" id="2.30.30.140">
    <property type="match status" value="1"/>
</dbReference>
<dbReference type="InterPro" id="IPR053063">
    <property type="entry name" value="PWWP_domain_containing_PDP"/>
</dbReference>
<protein>
    <recommendedName>
        <fullName evidence="2">PWWP domain-containing protein</fullName>
    </recommendedName>
</protein>
<dbReference type="InterPro" id="IPR000313">
    <property type="entry name" value="PWWP_dom"/>
</dbReference>
<dbReference type="PANTHER" id="PTHR42851">
    <property type="entry name" value="ALDOLASE-RELATED"/>
    <property type="match status" value="1"/>
</dbReference>
<dbReference type="EMBL" id="JBGMDY010000009">
    <property type="protein sequence ID" value="KAL2323292.1"/>
    <property type="molecule type" value="Genomic_DNA"/>
</dbReference>
<dbReference type="PROSITE" id="PS50812">
    <property type="entry name" value="PWWP"/>
    <property type="match status" value="1"/>
</dbReference>
<dbReference type="Pfam" id="PF00855">
    <property type="entry name" value="PWWP"/>
    <property type="match status" value="1"/>
</dbReference>
<dbReference type="CDD" id="cd05162">
    <property type="entry name" value="PWWP"/>
    <property type="match status" value="1"/>
</dbReference>
<dbReference type="InterPro" id="IPR035979">
    <property type="entry name" value="RBD_domain_sf"/>
</dbReference>
<reference evidence="3 4" key="1">
    <citation type="submission" date="2024-08" db="EMBL/GenBank/DDBJ databases">
        <title>Insights into the chromosomal genome structure of Flemingia macrophylla.</title>
        <authorList>
            <person name="Ding Y."/>
            <person name="Zhao Y."/>
            <person name="Bi W."/>
            <person name="Wu M."/>
            <person name="Zhao G."/>
            <person name="Gong Y."/>
            <person name="Li W."/>
            <person name="Zhang P."/>
        </authorList>
    </citation>
    <scope>NUCLEOTIDE SEQUENCE [LARGE SCALE GENOMIC DNA]</scope>
    <source>
        <strain evidence="3">DYQJB</strain>
        <tissue evidence="3">Leaf</tissue>
    </source>
</reference>
<feature type="compositionally biased region" description="Basic residues" evidence="1">
    <location>
        <begin position="896"/>
        <end position="911"/>
    </location>
</feature>
<feature type="domain" description="PWWP" evidence="2">
    <location>
        <begin position="341"/>
        <end position="402"/>
    </location>
</feature>
<comment type="caution">
    <text evidence="3">The sequence shown here is derived from an EMBL/GenBank/DDBJ whole genome shotgun (WGS) entry which is preliminary data.</text>
</comment>
<sequence>MDLNTGLIDLNSEDALLDRENEVVGVKSTVSNVVSGVVSRSETLGGDPSSGSEVVVHDQKVCHVGDDSGVNGLVDMHAIMNHGVMINGSGGKEGFGEEHELVGVEVGDMVCNEKAGEFSCEVVKNEDGNSGIEYSDRVLFSCEGTEHDRGLVFDFNEGFHSGLECENVGDVTGNGLLSIEVLASNMAQGGDNDKAACGHEVKNDALVNSSAVVEGDDERNASDRLVVKDGINDLLNADVAAYQQQDDMSCMEVVDVTAKESLHVEDLSRICLELEPSQVCAQVDVMQNHTMIVDISEGRMLPNIQNECHGFNLVVDLNSYRKMQEVGVYHGPAHSEWNFCAFDLVWAKVRGHPWWPGQIFDASDASEKAKRHLKEHCYLVAYFGDQSFAWNDVSMIKPFQMHFSQMEKQSNLENFRFAVDCALDEVSRRVQFSLSCPCIPQNVFSKLKTQVISNAGVNNQLSGRNVGGDRFMNVTSFEPLKLINFVKSLAESPLDESDRLDFVASSAQLLAFNRYKGHSQLPEFTLIGGLYENDMETLFMRGQEHFDYQTYVGYSQQEHNHISGVSKRPRGRPRKLTHVGFSQQKHNHISGGSKQRGRPRKHKLLSDLMYEKSLCVSNGEHTSKQKSKPGSECHGRKRMTPDNTADDYFYNSQNRRLTLLQRASTNEMRSQLCLASVNPNGVSSSSDMVHFFAEFRNSISLDYSASLDLGMYSENMQDCETEVTSAATWTSMTSAMEPCNDSYWTDRIIQSIPEEQSLTKYHNERAIILPETLIQANPHTFSRDLGFKHQDTNENLGSESTKIVEHLDGSSKEDICPTALTLKFSNLDCVPSTTDLNKIFGRFGPLLESKTELLEKSNRARVVFQRRCDAETAFSSAGKYSIFGPSLVSYRLKILPRKPPKGTGKRGRKRKETSSVDGVLI</sequence>
<proteinExistence type="predicted"/>
<feature type="region of interest" description="Disordered" evidence="1">
    <location>
        <begin position="896"/>
        <end position="921"/>
    </location>
</feature>
<dbReference type="PANTHER" id="PTHR42851:SF19">
    <property type="entry name" value="PWWP DOMAIN-CONTAINING PROTEIN 2-RELATED"/>
    <property type="match status" value="1"/>
</dbReference>
<dbReference type="SMART" id="SM00293">
    <property type="entry name" value="PWWP"/>
    <property type="match status" value="1"/>
</dbReference>
<dbReference type="Proteomes" id="UP001603857">
    <property type="component" value="Unassembled WGS sequence"/>
</dbReference>
<evidence type="ECO:0000259" key="2">
    <source>
        <dbReference type="PROSITE" id="PS50812"/>
    </source>
</evidence>
<dbReference type="AlphaFoldDB" id="A0ABD1LID3"/>
<dbReference type="SUPFAM" id="SSF54928">
    <property type="entry name" value="RNA-binding domain, RBD"/>
    <property type="match status" value="1"/>
</dbReference>
<evidence type="ECO:0000313" key="3">
    <source>
        <dbReference type="EMBL" id="KAL2323292.1"/>
    </source>
</evidence>
<name>A0ABD1LID3_9FABA</name>
<dbReference type="SUPFAM" id="SSF63748">
    <property type="entry name" value="Tudor/PWWP/MBT"/>
    <property type="match status" value="1"/>
</dbReference>
<organism evidence="3 4">
    <name type="scientific">Flemingia macrophylla</name>
    <dbReference type="NCBI Taxonomy" id="520843"/>
    <lineage>
        <taxon>Eukaryota</taxon>
        <taxon>Viridiplantae</taxon>
        <taxon>Streptophyta</taxon>
        <taxon>Embryophyta</taxon>
        <taxon>Tracheophyta</taxon>
        <taxon>Spermatophyta</taxon>
        <taxon>Magnoliopsida</taxon>
        <taxon>eudicotyledons</taxon>
        <taxon>Gunneridae</taxon>
        <taxon>Pentapetalae</taxon>
        <taxon>rosids</taxon>
        <taxon>fabids</taxon>
        <taxon>Fabales</taxon>
        <taxon>Fabaceae</taxon>
        <taxon>Papilionoideae</taxon>
        <taxon>50 kb inversion clade</taxon>
        <taxon>NPAAA clade</taxon>
        <taxon>indigoferoid/millettioid clade</taxon>
        <taxon>Phaseoleae</taxon>
        <taxon>Flemingia</taxon>
    </lineage>
</organism>
<evidence type="ECO:0000313" key="4">
    <source>
        <dbReference type="Proteomes" id="UP001603857"/>
    </source>
</evidence>
<gene>
    <name evidence="3" type="ORF">Fmac_027671</name>
</gene>
<accession>A0ABD1LID3</accession>